<comment type="subcellular location">
    <subcellularLocation>
        <location evidence="1">Membrane</location>
        <topology evidence="1">Multi-pass membrane protein</topology>
    </subcellularLocation>
</comment>
<comment type="caution">
    <text evidence="8">The sequence shown here is derived from an EMBL/GenBank/DDBJ whole genome shotgun (WGS) entry which is preliminary data.</text>
</comment>
<dbReference type="InterPro" id="IPR051533">
    <property type="entry name" value="WaaL-like"/>
</dbReference>
<feature type="transmembrane region" description="Helical" evidence="6">
    <location>
        <begin position="182"/>
        <end position="201"/>
    </location>
</feature>
<keyword evidence="9" id="KW-1185">Reference proteome</keyword>
<feature type="transmembrane region" description="Helical" evidence="6">
    <location>
        <begin position="294"/>
        <end position="314"/>
    </location>
</feature>
<dbReference type="GO" id="GO:0016020">
    <property type="term" value="C:membrane"/>
    <property type="evidence" value="ECO:0007669"/>
    <property type="project" value="UniProtKB-SubCell"/>
</dbReference>
<keyword evidence="2 6" id="KW-0812">Transmembrane</keyword>
<dbReference type="Proteomes" id="UP000531216">
    <property type="component" value="Unassembled WGS sequence"/>
</dbReference>
<dbReference type="PANTHER" id="PTHR37422">
    <property type="entry name" value="TEICHURONIC ACID BIOSYNTHESIS PROTEIN TUAE"/>
    <property type="match status" value="1"/>
</dbReference>
<evidence type="ECO:0000256" key="1">
    <source>
        <dbReference type="ARBA" id="ARBA00004141"/>
    </source>
</evidence>
<feature type="transmembrane region" description="Helical" evidence="6">
    <location>
        <begin position="97"/>
        <end position="119"/>
    </location>
</feature>
<evidence type="ECO:0000313" key="9">
    <source>
        <dbReference type="Proteomes" id="UP000531216"/>
    </source>
</evidence>
<evidence type="ECO:0000256" key="2">
    <source>
        <dbReference type="ARBA" id="ARBA00022692"/>
    </source>
</evidence>
<dbReference type="Pfam" id="PF04932">
    <property type="entry name" value="Wzy_C"/>
    <property type="match status" value="1"/>
</dbReference>
<sequence>MPVEDRRVDELRQPGRRDPAPPRPLFRERDGEGAGLAGTTRLVLVGRTLFILALVLCIALRGAVSPLVLLGVVCLVGVSLAVGALSPPVAAATLRSYRLCILVAGGLALYLVFQSWSFLGNPFANPLWSRVDRLLGADVAAISVAPATTRGALFTLVAPFLVFSAGLALFQRDEGGVVLLRWLTAMGVAFAVFGLLQVAFFPRSLLFSEKTAYLDSLTASFVNRNTAGTFLGVASFAVLTLALRPVRQGEVRYSFFGLLTDPDAPAPQRRSAFLMLSCLFAILFALFLTRSRGALLATAIAYVAIIPFLILDSGGSRPPAVKGARSRLAALGRPAAVAVGVAILTLGVVGLFGGLTIHRMETRGVDAARLCVYWSMLDAIGQNWRFGTGFGTFESVFPIYRSAGCGAPGDVFLRAHNIYLEALLGLGIGFVPLLIGGALHIVGNFVAGLRRRRSMRVVPIIALGAVALVALHSLVDFSLQIPGMAAFFAAYLAAATTISLGRGRGSATSRRP</sequence>
<proteinExistence type="predicted"/>
<dbReference type="RefSeq" id="WP_090966084.1">
    <property type="nucleotide sequence ID" value="NZ_FOOA01000024.1"/>
</dbReference>
<feature type="transmembrane region" description="Helical" evidence="6">
    <location>
        <begin position="481"/>
        <end position="501"/>
    </location>
</feature>
<organism evidence="8 9">
    <name type="scientific">Aureimonas phyllosphaerae</name>
    <dbReference type="NCBI Taxonomy" id="1166078"/>
    <lineage>
        <taxon>Bacteria</taxon>
        <taxon>Pseudomonadati</taxon>
        <taxon>Pseudomonadota</taxon>
        <taxon>Alphaproteobacteria</taxon>
        <taxon>Hyphomicrobiales</taxon>
        <taxon>Aurantimonadaceae</taxon>
        <taxon>Aureimonas</taxon>
    </lineage>
</organism>
<dbReference type="EMBL" id="JACIDO010000015">
    <property type="protein sequence ID" value="MBB3938020.1"/>
    <property type="molecule type" value="Genomic_DNA"/>
</dbReference>
<accession>A0A7W6C075</accession>
<evidence type="ECO:0000256" key="4">
    <source>
        <dbReference type="ARBA" id="ARBA00023136"/>
    </source>
</evidence>
<dbReference type="AlphaFoldDB" id="A0A7W6C075"/>
<dbReference type="PANTHER" id="PTHR37422:SF23">
    <property type="entry name" value="TEICHURONIC ACID BIOSYNTHESIS PROTEIN TUAE"/>
    <property type="match status" value="1"/>
</dbReference>
<keyword evidence="4 6" id="KW-0472">Membrane</keyword>
<name>A0A7W6C075_9HYPH</name>
<feature type="transmembrane region" description="Helical" evidence="6">
    <location>
        <begin position="457"/>
        <end position="475"/>
    </location>
</feature>
<protein>
    <recommendedName>
        <fullName evidence="7">O-antigen ligase-related domain-containing protein</fullName>
    </recommendedName>
</protein>
<feature type="domain" description="O-antigen ligase-related" evidence="7">
    <location>
        <begin position="279"/>
        <end position="428"/>
    </location>
</feature>
<reference evidence="8 9" key="1">
    <citation type="submission" date="2020-08" db="EMBL/GenBank/DDBJ databases">
        <title>Genomic Encyclopedia of Type Strains, Phase IV (KMG-IV): sequencing the most valuable type-strain genomes for metagenomic binning, comparative biology and taxonomic classification.</title>
        <authorList>
            <person name="Goeker M."/>
        </authorList>
    </citation>
    <scope>NUCLEOTIDE SEQUENCE [LARGE SCALE GENOMIC DNA]</scope>
    <source>
        <strain evidence="8 9">DSM 25024</strain>
    </source>
</reference>
<gene>
    <name evidence="8" type="ORF">GGR05_004190</name>
</gene>
<dbReference type="OrthoDB" id="4391260at2"/>
<evidence type="ECO:0000313" key="8">
    <source>
        <dbReference type="EMBL" id="MBB3938020.1"/>
    </source>
</evidence>
<feature type="transmembrane region" description="Helical" evidence="6">
    <location>
        <begin position="67"/>
        <end position="85"/>
    </location>
</feature>
<feature type="transmembrane region" description="Helical" evidence="6">
    <location>
        <begin position="42"/>
        <end position="61"/>
    </location>
</feature>
<feature type="transmembrane region" description="Helical" evidence="6">
    <location>
        <begin position="422"/>
        <end position="445"/>
    </location>
</feature>
<feature type="transmembrane region" description="Helical" evidence="6">
    <location>
        <begin position="221"/>
        <end position="243"/>
    </location>
</feature>
<keyword evidence="3 6" id="KW-1133">Transmembrane helix</keyword>
<feature type="transmembrane region" description="Helical" evidence="6">
    <location>
        <begin position="272"/>
        <end position="288"/>
    </location>
</feature>
<dbReference type="InterPro" id="IPR007016">
    <property type="entry name" value="O-antigen_ligase-rel_domated"/>
</dbReference>
<evidence type="ECO:0000259" key="7">
    <source>
        <dbReference type="Pfam" id="PF04932"/>
    </source>
</evidence>
<evidence type="ECO:0000256" key="5">
    <source>
        <dbReference type="SAM" id="MobiDB-lite"/>
    </source>
</evidence>
<feature type="transmembrane region" description="Helical" evidence="6">
    <location>
        <begin position="335"/>
        <end position="357"/>
    </location>
</feature>
<feature type="transmembrane region" description="Helical" evidence="6">
    <location>
        <begin position="152"/>
        <end position="170"/>
    </location>
</feature>
<feature type="region of interest" description="Disordered" evidence="5">
    <location>
        <begin position="1"/>
        <end position="32"/>
    </location>
</feature>
<evidence type="ECO:0000256" key="6">
    <source>
        <dbReference type="SAM" id="Phobius"/>
    </source>
</evidence>
<evidence type="ECO:0000256" key="3">
    <source>
        <dbReference type="ARBA" id="ARBA00022989"/>
    </source>
</evidence>